<dbReference type="SUPFAM" id="SSF56935">
    <property type="entry name" value="Porins"/>
    <property type="match status" value="1"/>
</dbReference>
<feature type="repeat" description="TPR" evidence="4">
    <location>
        <begin position="423"/>
        <end position="456"/>
    </location>
</feature>
<keyword evidence="2" id="KW-0472">Membrane</keyword>
<feature type="signal peptide" evidence="5">
    <location>
        <begin position="1"/>
        <end position="27"/>
    </location>
</feature>
<evidence type="ECO:0000313" key="7">
    <source>
        <dbReference type="EMBL" id="QJR14340.1"/>
    </source>
</evidence>
<evidence type="ECO:0000256" key="4">
    <source>
        <dbReference type="PROSITE-ProRule" id="PRU00339"/>
    </source>
</evidence>
<dbReference type="InterPro" id="IPR006860">
    <property type="entry name" value="FecR"/>
</dbReference>
<keyword evidence="4" id="KW-0802">TPR repeat</keyword>
<dbReference type="GO" id="GO:0009279">
    <property type="term" value="C:cell outer membrane"/>
    <property type="evidence" value="ECO:0007669"/>
    <property type="project" value="UniProtKB-SubCell"/>
</dbReference>
<evidence type="ECO:0000256" key="1">
    <source>
        <dbReference type="ARBA" id="ARBA00004442"/>
    </source>
</evidence>
<dbReference type="InParanoid" id="A0A6M4H4G7"/>
<dbReference type="AlphaFoldDB" id="A0A6M4H4G7"/>
<dbReference type="KEGG" id="upl:DSM104440_01136"/>
<dbReference type="SMART" id="SM00028">
    <property type="entry name" value="TPR"/>
    <property type="match status" value="5"/>
</dbReference>
<dbReference type="EMBL" id="CP053073">
    <property type="protein sequence ID" value="QJR14340.1"/>
    <property type="molecule type" value="Genomic_DNA"/>
</dbReference>
<dbReference type="PANTHER" id="PTHR38731">
    <property type="entry name" value="LIPL45-RELATED LIPOPROTEIN-RELATED"/>
    <property type="match status" value="1"/>
</dbReference>
<keyword evidence="5" id="KW-0732">Signal</keyword>
<dbReference type="Gene3D" id="1.25.40.10">
    <property type="entry name" value="Tetratricopeptide repeat domain"/>
    <property type="match status" value="1"/>
</dbReference>
<feature type="repeat" description="TPR" evidence="4">
    <location>
        <begin position="355"/>
        <end position="388"/>
    </location>
</feature>
<evidence type="ECO:0000313" key="8">
    <source>
        <dbReference type="Proteomes" id="UP000503096"/>
    </source>
</evidence>
<name>A0A6M4H4G7_9PROT</name>
<evidence type="ECO:0000259" key="6">
    <source>
        <dbReference type="Pfam" id="PF04773"/>
    </source>
</evidence>
<feature type="repeat" description="TPR" evidence="4">
    <location>
        <begin position="321"/>
        <end position="354"/>
    </location>
</feature>
<organism evidence="7 8">
    <name type="scientific">Usitatibacter palustris</name>
    <dbReference type="NCBI Taxonomy" id="2732487"/>
    <lineage>
        <taxon>Bacteria</taxon>
        <taxon>Pseudomonadati</taxon>
        <taxon>Pseudomonadota</taxon>
        <taxon>Betaproteobacteria</taxon>
        <taxon>Nitrosomonadales</taxon>
        <taxon>Usitatibacteraceae</taxon>
        <taxon>Usitatibacter</taxon>
    </lineage>
</organism>
<dbReference type="InterPro" id="IPR019734">
    <property type="entry name" value="TPR_rpt"/>
</dbReference>
<dbReference type="Pfam" id="PF14559">
    <property type="entry name" value="TPR_19"/>
    <property type="match status" value="1"/>
</dbReference>
<accession>A0A6M4H4G7</accession>
<dbReference type="SUPFAM" id="SSF81901">
    <property type="entry name" value="HCP-like"/>
    <property type="match status" value="1"/>
</dbReference>
<dbReference type="Proteomes" id="UP000503096">
    <property type="component" value="Chromosome"/>
</dbReference>
<evidence type="ECO:0000256" key="2">
    <source>
        <dbReference type="ARBA" id="ARBA00023136"/>
    </source>
</evidence>
<dbReference type="Gene3D" id="2.60.120.1440">
    <property type="match status" value="1"/>
</dbReference>
<feature type="chain" id="PRO_5027030010" description="FecR protein domain-containing protein" evidence="5">
    <location>
        <begin position="28"/>
        <end position="1104"/>
    </location>
</feature>
<dbReference type="InterPro" id="IPR036942">
    <property type="entry name" value="Beta-barrel_TonB_sf"/>
</dbReference>
<keyword evidence="3" id="KW-0998">Cell outer membrane</keyword>
<evidence type="ECO:0000256" key="3">
    <source>
        <dbReference type="ARBA" id="ARBA00023237"/>
    </source>
</evidence>
<proteinExistence type="predicted"/>
<gene>
    <name evidence="7" type="ORF">DSM104440_01136</name>
</gene>
<dbReference type="Pfam" id="PF04773">
    <property type="entry name" value="FecR"/>
    <property type="match status" value="1"/>
</dbReference>
<dbReference type="PROSITE" id="PS50005">
    <property type="entry name" value="TPR"/>
    <property type="match status" value="3"/>
</dbReference>
<comment type="subcellular location">
    <subcellularLocation>
        <location evidence="1">Cell outer membrane</location>
    </subcellularLocation>
</comment>
<evidence type="ECO:0000256" key="5">
    <source>
        <dbReference type="SAM" id="SignalP"/>
    </source>
</evidence>
<dbReference type="Gene3D" id="2.40.170.20">
    <property type="entry name" value="TonB-dependent receptor, beta-barrel domain"/>
    <property type="match status" value="1"/>
</dbReference>
<keyword evidence="8" id="KW-1185">Reference proteome</keyword>
<dbReference type="InterPro" id="IPR011990">
    <property type="entry name" value="TPR-like_helical_dom_sf"/>
</dbReference>
<feature type="domain" description="FecR protein" evidence="6">
    <location>
        <begin position="71"/>
        <end position="166"/>
    </location>
</feature>
<protein>
    <recommendedName>
        <fullName evidence="6">FecR protein domain-containing protein</fullName>
    </recommendedName>
</protein>
<sequence>MKTTRPARMLRLLAAIALAAMPFHGAAQPKAAAPAAAEIASLDGKGEFREVSQLAWKPAAVKQSLFATNYVRTGDGSRMGILFPDRTQLRLAPNSTLQIKETAGTKDAATTINLNSGRSWVQSKTAPKGLIMETPSALAAIRGTDWEMAVDAEGRATLSVFSGEVEFYNEHGRVLVARNEQALAEKGKAPVKLLLNTSRKRIQWVSSITVDPNRYTGPGSPLLVKADEHLFNGDTASARKVLEDGARQYPDDARFPAALSRLASFEDEPERAIAIAREAVAKGPNSVEALLALGDAERLEGQARAAGSAYARAIEVAANDARGYQGAGIIEGERENVGRARVLFEKALALDPSSPSHLAELGTLESFAGNFARAKELLQKAVAEKPDHYVAWTGLGVLGLKTGDIPAAHEALLKATLVEPRYARAHLYIAATWYAQERVDAALEALRRAAELDPRDPMPYLLASIIHVDRIEYALAAEQAREALVRMPNLKSANQIADNQKGIANVGTALASLGLESWSRSLAQDSYMPFWGGSHLFLADRYPGEFNKRSELIQGFVTDPLVFGASNRFQTLFAAPGHHATASIRYGHSDDFSVIEPVITLNGYIASPRPMSYFIEGIETRVDSGNAIFDGSARTITAAFGFRPTHELSAFLYFNRLSADVDLGSISNFGTAGVTRENQTIVGDISRLDAGLRYAPTADTSWWLKAGGSREDSKLDTVLSLELFNVATLKQDQHFQQEPTTSDVALRTTTVAWKGWELTAGAETSRKKDPRHLVRDEGLHLPANPVNQEALDQEDRDRTDIVYAHARWKGERATAEVGLAWREHTKDRDILATLPGGIITATENYNRRGWDPALGGTYRTGEASLLRAACRQWLRPIGLDTLMPIAIAGIPLDDQLVLGGGELKQCNAAWQWNVRRDLFVVADVGESRVENLVSPLDGPLNTSGDTTNLDRLRNRVITPPATPDRLEQIPIYSEGRVRKAHVGLESIVSPAFAVRAHYTFSDSKNTNSLPLFSGKEIPYVPRHYVNLGFTWTIAPRVFVTTIASNRSKRYADEANLVVLPHGWDAQVTLFTESADKRWALEVFGGNLFRKEDSDVFSAVVSYRF</sequence>
<reference evidence="7 8" key="1">
    <citation type="submission" date="2020-04" db="EMBL/GenBank/DDBJ databases">
        <title>Usitatibacter rugosus gen. nov., sp. nov. and Usitatibacter palustris sp. nov., novel members of Usitatibacteraceae fam. nov. within the order Nitrosomonadales isolated from soil.</title>
        <authorList>
            <person name="Huber K.J."/>
            <person name="Neumann-Schaal M."/>
            <person name="Geppert A."/>
            <person name="Luckner M."/>
            <person name="Wanner G."/>
            <person name="Overmann J."/>
        </authorList>
    </citation>
    <scope>NUCLEOTIDE SEQUENCE [LARGE SCALE GENOMIC DNA]</scope>
    <source>
        <strain evidence="7 8">Swamp67</strain>
    </source>
</reference>